<reference evidence="1" key="1">
    <citation type="submission" date="2023-10" db="EMBL/GenBank/DDBJ databases">
        <authorList>
            <person name="Domelevo Entfellner J.-B."/>
        </authorList>
    </citation>
    <scope>NUCLEOTIDE SEQUENCE</scope>
</reference>
<dbReference type="Proteomes" id="UP001189624">
    <property type="component" value="Chromosome 8"/>
</dbReference>
<evidence type="ECO:0000313" key="2">
    <source>
        <dbReference type="Proteomes" id="UP001189624"/>
    </source>
</evidence>
<organism evidence="1 2">
    <name type="scientific">Sphenostylis stenocarpa</name>
    <dbReference type="NCBI Taxonomy" id="92480"/>
    <lineage>
        <taxon>Eukaryota</taxon>
        <taxon>Viridiplantae</taxon>
        <taxon>Streptophyta</taxon>
        <taxon>Embryophyta</taxon>
        <taxon>Tracheophyta</taxon>
        <taxon>Spermatophyta</taxon>
        <taxon>Magnoliopsida</taxon>
        <taxon>eudicotyledons</taxon>
        <taxon>Gunneridae</taxon>
        <taxon>Pentapetalae</taxon>
        <taxon>rosids</taxon>
        <taxon>fabids</taxon>
        <taxon>Fabales</taxon>
        <taxon>Fabaceae</taxon>
        <taxon>Papilionoideae</taxon>
        <taxon>50 kb inversion clade</taxon>
        <taxon>NPAAA clade</taxon>
        <taxon>indigoferoid/millettioid clade</taxon>
        <taxon>Phaseoleae</taxon>
        <taxon>Sphenostylis</taxon>
    </lineage>
</organism>
<accession>A0AA86T1Q1</accession>
<protein>
    <submittedName>
        <fullName evidence="1">Uncharacterized protein</fullName>
    </submittedName>
</protein>
<gene>
    <name evidence="1" type="ORF">AYBTSS11_LOCUS24559</name>
</gene>
<evidence type="ECO:0000313" key="1">
    <source>
        <dbReference type="EMBL" id="CAJ1972510.1"/>
    </source>
</evidence>
<proteinExistence type="predicted"/>
<dbReference type="AlphaFoldDB" id="A0AA86T1Q1"/>
<sequence length="122" mass="14871">MARSQEIKTRNHNFKGECDLVKSVYRATLWSWPTSNPVRSTYKRPYEVKLHYDLERSTYGRLCEVGLCHPMRSIYKQPYEYILQDDLERSNCMAILWRRFIHDPMRPIHMRPYEVGLHDYMR</sequence>
<dbReference type="Gramene" id="rna-AYBTSS11_LOCUS24559">
    <property type="protein sequence ID" value="CAJ1972510.1"/>
    <property type="gene ID" value="gene-AYBTSS11_LOCUS24559"/>
</dbReference>
<dbReference type="EMBL" id="OY731405">
    <property type="protein sequence ID" value="CAJ1972510.1"/>
    <property type="molecule type" value="Genomic_DNA"/>
</dbReference>
<name>A0AA86T1Q1_9FABA</name>
<keyword evidence="2" id="KW-1185">Reference proteome</keyword>